<dbReference type="OMA" id="NNCETRD"/>
<dbReference type="InterPro" id="IPR008906">
    <property type="entry name" value="HATC_C_dom"/>
</dbReference>
<dbReference type="PANTHER" id="PTHR46289:SF17">
    <property type="entry name" value="HAT C-TERMINAL DIMERISATION DOMAIN-CONTAINING PROTEIN"/>
    <property type="match status" value="1"/>
</dbReference>
<name>A0A1X7U7Y6_AMPQE</name>
<feature type="domain" description="HAT C-terminal dimerisation" evidence="1">
    <location>
        <begin position="299"/>
        <end position="348"/>
    </location>
</feature>
<accession>A0A1X7U7Y6</accession>
<dbReference type="Pfam" id="PF05699">
    <property type="entry name" value="Dimer_Tnp_hAT"/>
    <property type="match status" value="1"/>
</dbReference>
<dbReference type="SUPFAM" id="SSF53098">
    <property type="entry name" value="Ribonuclease H-like"/>
    <property type="match status" value="1"/>
</dbReference>
<evidence type="ECO:0000313" key="2">
    <source>
        <dbReference type="EnsemblMetazoa" id="Aqu2.1.24052_001"/>
    </source>
</evidence>
<reference evidence="2" key="1">
    <citation type="submission" date="2017-05" db="UniProtKB">
        <authorList>
            <consortium name="EnsemblMetazoa"/>
        </authorList>
    </citation>
    <scope>IDENTIFICATION</scope>
</reference>
<dbReference type="OrthoDB" id="1739706at2759"/>
<protein>
    <recommendedName>
        <fullName evidence="1">HAT C-terminal dimerisation domain-containing protein</fullName>
    </recommendedName>
</protein>
<evidence type="ECO:0000259" key="1">
    <source>
        <dbReference type="Pfam" id="PF05699"/>
    </source>
</evidence>
<proteinExistence type="predicted"/>
<dbReference type="InterPro" id="IPR012337">
    <property type="entry name" value="RNaseH-like_sf"/>
</dbReference>
<dbReference type="PANTHER" id="PTHR46289">
    <property type="entry name" value="52 KDA REPRESSOR OF THE INHIBITOR OF THE PROTEIN KINASE-LIKE PROTEIN-RELATED"/>
    <property type="match status" value="1"/>
</dbReference>
<organism evidence="2">
    <name type="scientific">Amphimedon queenslandica</name>
    <name type="common">Sponge</name>
    <dbReference type="NCBI Taxonomy" id="400682"/>
    <lineage>
        <taxon>Eukaryota</taxon>
        <taxon>Metazoa</taxon>
        <taxon>Porifera</taxon>
        <taxon>Demospongiae</taxon>
        <taxon>Heteroscleromorpha</taxon>
        <taxon>Haplosclerida</taxon>
        <taxon>Niphatidae</taxon>
        <taxon>Amphimedon</taxon>
    </lineage>
</organism>
<dbReference type="EnsemblMetazoa" id="Aqu2.1.24052_001">
    <property type="protein sequence ID" value="Aqu2.1.24052_001"/>
    <property type="gene ID" value="Aqu2.1.24052"/>
</dbReference>
<dbReference type="STRING" id="400682.A0A1X7U7Y6"/>
<dbReference type="AlphaFoldDB" id="A0A1X7U7Y6"/>
<dbReference type="InParanoid" id="A0A1X7U7Y6"/>
<dbReference type="GO" id="GO:0046983">
    <property type="term" value="F:protein dimerization activity"/>
    <property type="evidence" value="ECO:0007669"/>
    <property type="project" value="InterPro"/>
</dbReference>
<sequence>MEHVMSGHCTGVQTQVRAFAPNAVYIHCHAHILNLVLVDSVMSVQSASEFFVLLEALYVFISTSKVHVIVTEKQKHLHPGKQPLKLHRLSDTRWVCRYAAVNAASCTFDSILLTVEEVAESQDASKAIEAQGLYHQLHSFSFLISSITFDRILTCTKQLSDKLQCSSINLSLASELALATKSLLTEYRTTKYLNKLYEYAVEVAKLHDIIINSHSQRGTLGRRKRPSRLEECVVLKTVGSCDSVSTSEDMRCHFYFPILNKFLAELSNWFDEKNVDIIDDVTLLADLGSYLLMRLPAHLTICELVRIALTIAVTSAESEPSFSTMKRIKSRLRTRMTEDWLSDLSILSIEKEVAYELQDDNIIHEFAATDKNMHVVLF</sequence>
<dbReference type="InterPro" id="IPR052958">
    <property type="entry name" value="IFN-induced_PKR_regulator"/>
</dbReference>